<dbReference type="RefSeq" id="WP_407030674.1">
    <property type="nucleotide sequence ID" value="NZ_JAQGEF010000005.1"/>
</dbReference>
<keyword evidence="2" id="KW-1185">Reference proteome</keyword>
<accession>A0ABT4UHP3</accession>
<evidence type="ECO:0000313" key="2">
    <source>
        <dbReference type="Proteomes" id="UP001210231"/>
    </source>
</evidence>
<evidence type="ECO:0000313" key="1">
    <source>
        <dbReference type="EMBL" id="MDA3614346.1"/>
    </source>
</evidence>
<name>A0ABT4UHP3_9BACT</name>
<sequence>MNLFPIVMQTDFTQNQTMRLEYLDDISDGGKYKDVLSENLVRLYDFEHTETIQLTELLYQQLIIAGQSLKLATVNFIQSINCKLTLELSSEDKGILRTQNANEFVCKLTEPTWTKAIEYMKAVGNSYNWLCDTSKDDIDFLYSSGGTWWDERLPLTLVLPVVRQTENQSAFGQESNSCSGSTNKAQL</sequence>
<protein>
    <submittedName>
        <fullName evidence="1">Uncharacterized protein</fullName>
    </submittedName>
</protein>
<gene>
    <name evidence="1" type="ORF">O3P16_05970</name>
</gene>
<organism evidence="1 2">
    <name type="scientific">Polluticaenibacter yanchengensis</name>
    <dbReference type="NCBI Taxonomy" id="3014562"/>
    <lineage>
        <taxon>Bacteria</taxon>
        <taxon>Pseudomonadati</taxon>
        <taxon>Bacteroidota</taxon>
        <taxon>Chitinophagia</taxon>
        <taxon>Chitinophagales</taxon>
        <taxon>Chitinophagaceae</taxon>
        <taxon>Polluticaenibacter</taxon>
    </lineage>
</organism>
<proteinExistence type="predicted"/>
<comment type="caution">
    <text evidence="1">The sequence shown here is derived from an EMBL/GenBank/DDBJ whole genome shotgun (WGS) entry which is preliminary data.</text>
</comment>
<dbReference type="EMBL" id="JAQGEF010000005">
    <property type="protein sequence ID" value="MDA3614346.1"/>
    <property type="molecule type" value="Genomic_DNA"/>
</dbReference>
<dbReference type="Proteomes" id="UP001210231">
    <property type="component" value="Unassembled WGS sequence"/>
</dbReference>
<reference evidence="1 2" key="1">
    <citation type="submission" date="2022-12" db="EMBL/GenBank/DDBJ databases">
        <title>Chitinophagaceae gen. sp. nov., a new member of the family Chitinophagaceae, isolated from soil in a chemical factory.</title>
        <authorList>
            <person name="Ke Z."/>
        </authorList>
    </citation>
    <scope>NUCLEOTIDE SEQUENCE [LARGE SCALE GENOMIC DNA]</scope>
    <source>
        <strain evidence="1 2">LY-5</strain>
    </source>
</reference>